<evidence type="ECO:0000256" key="6">
    <source>
        <dbReference type="ARBA" id="ARBA00035136"/>
    </source>
</evidence>
<evidence type="ECO:0000256" key="1">
    <source>
        <dbReference type="ARBA" id="ARBA00007634"/>
    </source>
</evidence>
<evidence type="ECO:0000256" key="5">
    <source>
        <dbReference type="ARBA" id="ARBA00023274"/>
    </source>
</evidence>
<dbReference type="AlphaFoldDB" id="A0A1G2A7G1"/>
<dbReference type="InterPro" id="IPR002583">
    <property type="entry name" value="Ribosomal_bS20"/>
</dbReference>
<evidence type="ECO:0000313" key="9">
    <source>
        <dbReference type="Proteomes" id="UP000178315"/>
    </source>
</evidence>
<dbReference type="NCBIfam" id="TIGR00029">
    <property type="entry name" value="S20"/>
    <property type="match status" value="1"/>
</dbReference>
<dbReference type="GO" id="GO:0070181">
    <property type="term" value="F:small ribosomal subunit rRNA binding"/>
    <property type="evidence" value="ECO:0007669"/>
    <property type="project" value="TreeGrafter"/>
</dbReference>
<reference evidence="8 9" key="1">
    <citation type="journal article" date="2016" name="Nat. Commun.">
        <title>Thousands of microbial genomes shed light on interconnected biogeochemical processes in an aquifer system.</title>
        <authorList>
            <person name="Anantharaman K."/>
            <person name="Brown C.T."/>
            <person name="Hug L.A."/>
            <person name="Sharon I."/>
            <person name="Castelle C.J."/>
            <person name="Probst A.J."/>
            <person name="Thomas B.C."/>
            <person name="Singh A."/>
            <person name="Wilkins M.J."/>
            <person name="Karaoz U."/>
            <person name="Brodie E.L."/>
            <person name="Williams K.H."/>
            <person name="Hubbard S.S."/>
            <person name="Banfield J.F."/>
        </authorList>
    </citation>
    <scope>NUCLEOTIDE SEQUENCE [LARGE SCALE GENOMIC DNA]</scope>
</reference>
<comment type="caution">
    <text evidence="8">The sequence shown here is derived from an EMBL/GenBank/DDBJ whole genome shotgun (WGS) entry which is preliminary data.</text>
</comment>
<dbReference type="EMBL" id="MHJU01000025">
    <property type="protein sequence ID" value="OGY72711.1"/>
    <property type="molecule type" value="Genomic_DNA"/>
</dbReference>
<dbReference type="Proteomes" id="UP000178315">
    <property type="component" value="Unassembled WGS sequence"/>
</dbReference>
<dbReference type="HAMAP" id="MF_00500">
    <property type="entry name" value="Ribosomal_bS20"/>
    <property type="match status" value="1"/>
</dbReference>
<keyword evidence="5 7" id="KW-0687">Ribonucleoprotein</keyword>
<comment type="function">
    <text evidence="7">Binds directly to 16S ribosomal RNA.</text>
</comment>
<proteinExistence type="inferred from homology"/>
<dbReference type="GO" id="GO:0006412">
    <property type="term" value="P:translation"/>
    <property type="evidence" value="ECO:0007669"/>
    <property type="project" value="UniProtKB-UniRule"/>
</dbReference>
<organism evidence="8 9">
    <name type="scientific">Candidatus Jacksonbacteria bacterium RIFCSPLOWO2_02_FULL_44_20</name>
    <dbReference type="NCBI Taxonomy" id="1798460"/>
    <lineage>
        <taxon>Bacteria</taxon>
        <taxon>Candidatus Jacksoniibacteriota</taxon>
    </lineage>
</organism>
<sequence>MPIKKAAFKHLRQTKKRTVRNSLVRAPLVQFVKQVKKAIRAKDQTRIAEYLKQAQKIIDKAAQAGIIKKNNAARRKSRMIKAMRKVGK</sequence>
<dbReference type="GO" id="GO:0005829">
    <property type="term" value="C:cytosol"/>
    <property type="evidence" value="ECO:0007669"/>
    <property type="project" value="TreeGrafter"/>
</dbReference>
<dbReference type="InterPro" id="IPR036510">
    <property type="entry name" value="Ribosomal_bS20_sf"/>
</dbReference>
<evidence type="ECO:0000256" key="7">
    <source>
        <dbReference type="HAMAP-Rule" id="MF_00500"/>
    </source>
</evidence>
<evidence type="ECO:0000313" key="8">
    <source>
        <dbReference type="EMBL" id="OGY72711.1"/>
    </source>
</evidence>
<comment type="similarity">
    <text evidence="1 7">Belongs to the bacterial ribosomal protein bS20 family.</text>
</comment>
<dbReference type="PANTHER" id="PTHR33398">
    <property type="entry name" value="30S RIBOSOMAL PROTEIN S20"/>
    <property type="match status" value="1"/>
</dbReference>
<accession>A0A1G2A7G1</accession>
<keyword evidence="4 7" id="KW-0689">Ribosomal protein</keyword>
<name>A0A1G2A7G1_9BACT</name>
<dbReference type="SUPFAM" id="SSF46992">
    <property type="entry name" value="Ribosomal protein S20"/>
    <property type="match status" value="1"/>
</dbReference>
<evidence type="ECO:0000256" key="3">
    <source>
        <dbReference type="ARBA" id="ARBA00022884"/>
    </source>
</evidence>
<dbReference type="Pfam" id="PF01649">
    <property type="entry name" value="Ribosomal_S20p"/>
    <property type="match status" value="1"/>
</dbReference>
<keyword evidence="3 7" id="KW-0694">RNA-binding</keyword>
<dbReference type="GO" id="GO:0015935">
    <property type="term" value="C:small ribosomal subunit"/>
    <property type="evidence" value="ECO:0007669"/>
    <property type="project" value="TreeGrafter"/>
</dbReference>
<gene>
    <name evidence="7" type="primary">rpsT</name>
    <name evidence="8" type="ORF">A3H61_04640</name>
</gene>
<dbReference type="PANTHER" id="PTHR33398:SF1">
    <property type="entry name" value="SMALL RIBOSOMAL SUBUNIT PROTEIN BS20C"/>
    <property type="match status" value="1"/>
</dbReference>
<evidence type="ECO:0000256" key="4">
    <source>
        <dbReference type="ARBA" id="ARBA00022980"/>
    </source>
</evidence>
<evidence type="ECO:0000256" key="2">
    <source>
        <dbReference type="ARBA" id="ARBA00022730"/>
    </source>
</evidence>
<keyword evidence="2 7" id="KW-0699">rRNA-binding</keyword>
<dbReference type="Gene3D" id="1.20.58.110">
    <property type="entry name" value="Ribosomal protein S20"/>
    <property type="match status" value="1"/>
</dbReference>
<dbReference type="GO" id="GO:0003735">
    <property type="term" value="F:structural constituent of ribosome"/>
    <property type="evidence" value="ECO:0007669"/>
    <property type="project" value="InterPro"/>
</dbReference>
<protein>
    <recommendedName>
        <fullName evidence="6 7">Small ribosomal subunit protein bS20</fullName>
    </recommendedName>
</protein>